<proteinExistence type="predicted"/>
<organism evidence="1 2">
    <name type="scientific">Microbulbifer celer</name>
    <dbReference type="NCBI Taxonomy" id="435905"/>
    <lineage>
        <taxon>Bacteria</taxon>
        <taxon>Pseudomonadati</taxon>
        <taxon>Pseudomonadota</taxon>
        <taxon>Gammaproteobacteria</taxon>
        <taxon>Cellvibrionales</taxon>
        <taxon>Microbulbiferaceae</taxon>
        <taxon>Microbulbifer</taxon>
    </lineage>
</organism>
<name>A0ABW3U6D9_9GAMM</name>
<dbReference type="GO" id="GO:0016787">
    <property type="term" value="F:hydrolase activity"/>
    <property type="evidence" value="ECO:0007669"/>
    <property type="project" value="UniProtKB-KW"/>
</dbReference>
<evidence type="ECO:0000313" key="2">
    <source>
        <dbReference type="Proteomes" id="UP001597264"/>
    </source>
</evidence>
<comment type="caution">
    <text evidence="1">The sequence shown here is derived from an EMBL/GenBank/DDBJ whole genome shotgun (WGS) entry which is preliminary data.</text>
</comment>
<dbReference type="EMBL" id="JBHTLR010000001">
    <property type="protein sequence ID" value="MFD1214975.1"/>
    <property type="molecule type" value="Genomic_DNA"/>
</dbReference>
<keyword evidence="1" id="KW-0378">Hydrolase</keyword>
<evidence type="ECO:0000313" key="1">
    <source>
        <dbReference type="EMBL" id="MFD1214975.1"/>
    </source>
</evidence>
<reference evidence="2" key="1">
    <citation type="journal article" date="2019" name="Int. J. Syst. Evol. Microbiol.">
        <title>The Global Catalogue of Microorganisms (GCM) 10K type strain sequencing project: providing services to taxonomists for standard genome sequencing and annotation.</title>
        <authorList>
            <consortium name="The Broad Institute Genomics Platform"/>
            <consortium name="The Broad Institute Genome Sequencing Center for Infectious Disease"/>
            <person name="Wu L."/>
            <person name="Ma J."/>
        </authorList>
    </citation>
    <scope>NUCLEOTIDE SEQUENCE [LARGE SCALE GENOMIC DNA]</scope>
    <source>
        <strain evidence="2">CCUG 54356</strain>
    </source>
</reference>
<protein>
    <submittedName>
        <fullName evidence="1">Alpha/beta fold hydrolase</fullName>
    </submittedName>
</protein>
<gene>
    <name evidence="1" type="ORF">ACFQ2X_00040</name>
</gene>
<dbReference type="SUPFAM" id="SSF53474">
    <property type="entry name" value="alpha/beta-Hydrolases"/>
    <property type="match status" value="1"/>
</dbReference>
<accession>A0ABW3U6D9</accession>
<dbReference type="InterPro" id="IPR029058">
    <property type="entry name" value="AB_hydrolase_fold"/>
</dbReference>
<dbReference type="Gene3D" id="3.40.50.1820">
    <property type="entry name" value="alpha/beta hydrolase"/>
    <property type="match status" value="1"/>
</dbReference>
<keyword evidence="2" id="KW-1185">Reference proteome</keyword>
<sequence>MKIVFLPGMDGTGFLFNELILNMPREVDREVVCLNEVQGVSHRQQAEQIAERIGETSVILVAESYSGRIAYELCRILEKRISKVIFIASFISCPSMLAKLAAALPENAIKPSLLPNWLMKILCFGGRGNRELSESVRSAVSMVEPKILKQRLKNIAELEAPRHHQSIEAVYIRPTNDLLVGREALQVLSKLYLELNIESVEGGHFIAQTAPESCAKVILRAAAT</sequence>
<dbReference type="RefSeq" id="WP_230438161.1">
    <property type="nucleotide sequence ID" value="NZ_CP087715.1"/>
</dbReference>
<dbReference type="Proteomes" id="UP001597264">
    <property type="component" value="Unassembled WGS sequence"/>
</dbReference>